<dbReference type="FunFam" id="2.60.40.10:FF:000376">
    <property type="entry name" value="CLUMA_CG000981, isoform A"/>
    <property type="match status" value="1"/>
</dbReference>
<keyword evidence="3 10" id="KW-0732">Signal</keyword>
<keyword evidence="2" id="KW-1003">Cell membrane</keyword>
<evidence type="ECO:0000313" key="12">
    <source>
        <dbReference type="EnsemblMetazoa" id="ENSAATROPP005998"/>
    </source>
</evidence>
<keyword evidence="8" id="KW-0393">Immunoglobulin domain</keyword>
<feature type="chain" id="PRO_5042556092" description="Ig-like domain-containing protein" evidence="10">
    <location>
        <begin position="26"/>
        <end position="506"/>
    </location>
</feature>
<evidence type="ECO:0000256" key="2">
    <source>
        <dbReference type="ARBA" id="ARBA00022475"/>
    </source>
</evidence>
<dbReference type="PANTHER" id="PTHR12231">
    <property type="entry name" value="CTX-RELATED TYPE I TRANSMEMBRANE PROTEIN"/>
    <property type="match status" value="1"/>
</dbReference>
<keyword evidence="9" id="KW-1133">Transmembrane helix</keyword>
<sequence length="506" mass="56565">MRIVQKLHAVQIVLAAVRCLPLAISIPLGATDRPDVLFLWWHPAGIQLFRFKRRFSLVVLNTLPDGLINCQLRDEALTPHYFCLLFANMGSMNSAVLERSIKSCWLGELYSTLLSTVITDPKFSMPIANVTAAVGRDATLTCVVHDLGAYKVAWLRVDTQTILTIQNHVITKNKRIGITYTEKKTWQLRIKDIRETDRGWYMCQINTDPMKSQMGYLDVVVPPDILDYPTSTDMVVREGSNVTLRCAAVGSPPPAIVWRFFFLFCLIFTISIAVSSVEGPTFTIPKVNRLHMGAYLCIASNGVPPTVSKRVICSAPRFPPMIWVPNQLVGAVEGQRMTLECHSEAYPKSINYWTREKGDIVPQGTYKAPVSVPPVLIDNAYKVVMKLSIKVVSQADFGAYKCIAKNSLGETDGTIKLYSKLSGYPYFNPVESSADKPGFGRKTLLWSSFKQSFPCVSFVFFYLLPPPSCRENSIPICVFHLAFSIPILVQRPLGKALDWKTPLGRS</sequence>
<dbReference type="SMART" id="SM00409">
    <property type="entry name" value="IG"/>
    <property type="match status" value="3"/>
</dbReference>
<evidence type="ECO:0000256" key="10">
    <source>
        <dbReference type="SAM" id="SignalP"/>
    </source>
</evidence>
<dbReference type="SMART" id="SM00408">
    <property type="entry name" value="IGc2"/>
    <property type="match status" value="3"/>
</dbReference>
<evidence type="ECO:0000313" key="13">
    <source>
        <dbReference type="Proteomes" id="UP000075880"/>
    </source>
</evidence>
<proteinExistence type="predicted"/>
<protein>
    <recommendedName>
        <fullName evidence="11">Ig-like domain-containing protein</fullName>
    </recommendedName>
</protein>
<organism evidence="12 13">
    <name type="scientific">Anopheles atroparvus</name>
    <name type="common">European mosquito</name>
    <dbReference type="NCBI Taxonomy" id="41427"/>
    <lineage>
        <taxon>Eukaryota</taxon>
        <taxon>Metazoa</taxon>
        <taxon>Ecdysozoa</taxon>
        <taxon>Arthropoda</taxon>
        <taxon>Hexapoda</taxon>
        <taxon>Insecta</taxon>
        <taxon>Pterygota</taxon>
        <taxon>Neoptera</taxon>
        <taxon>Endopterygota</taxon>
        <taxon>Diptera</taxon>
        <taxon>Nematocera</taxon>
        <taxon>Culicoidea</taxon>
        <taxon>Culicidae</taxon>
        <taxon>Anophelinae</taxon>
        <taxon>Anopheles</taxon>
    </lineage>
</organism>
<dbReference type="EnsemblMetazoa" id="ENSAATROPT006661">
    <property type="protein sequence ID" value="ENSAATROPP005998"/>
    <property type="gene ID" value="ENSAATROPG005390"/>
</dbReference>
<dbReference type="FunFam" id="2.60.40.10:FF:000392">
    <property type="entry name" value="CLUMA_CG000981, isoform A"/>
    <property type="match status" value="1"/>
</dbReference>
<keyword evidence="13" id="KW-1185">Reference proteome</keyword>
<evidence type="ECO:0000259" key="11">
    <source>
        <dbReference type="PROSITE" id="PS50835"/>
    </source>
</evidence>
<feature type="signal peptide" evidence="10">
    <location>
        <begin position="1"/>
        <end position="25"/>
    </location>
</feature>
<dbReference type="Gene3D" id="2.60.40.10">
    <property type="entry name" value="Immunoglobulins"/>
    <property type="match status" value="3"/>
</dbReference>
<dbReference type="SUPFAM" id="SSF48726">
    <property type="entry name" value="Immunoglobulin"/>
    <property type="match status" value="3"/>
</dbReference>
<dbReference type="InterPro" id="IPR007110">
    <property type="entry name" value="Ig-like_dom"/>
</dbReference>
<accession>A0AAG5D5T2</accession>
<feature type="domain" description="Ig-like" evidence="11">
    <location>
        <begin position="121"/>
        <end position="206"/>
    </location>
</feature>
<dbReference type="PROSITE" id="PS50835">
    <property type="entry name" value="IG_LIKE"/>
    <property type="match status" value="3"/>
</dbReference>
<evidence type="ECO:0000256" key="4">
    <source>
        <dbReference type="ARBA" id="ARBA00022737"/>
    </source>
</evidence>
<dbReference type="InterPro" id="IPR013783">
    <property type="entry name" value="Ig-like_fold"/>
</dbReference>
<dbReference type="GO" id="GO:0043005">
    <property type="term" value="C:neuron projection"/>
    <property type="evidence" value="ECO:0007669"/>
    <property type="project" value="TreeGrafter"/>
</dbReference>
<dbReference type="AlphaFoldDB" id="A0AAG5D5T2"/>
<dbReference type="Proteomes" id="UP000075880">
    <property type="component" value="Unassembled WGS sequence"/>
</dbReference>
<keyword evidence="5 9" id="KW-0472">Membrane</keyword>
<dbReference type="InterPro" id="IPR051170">
    <property type="entry name" value="Neural/epithelial_adhesion"/>
</dbReference>
<keyword evidence="4" id="KW-0677">Repeat</keyword>
<feature type="domain" description="Ig-like" evidence="11">
    <location>
        <begin position="223"/>
        <end position="308"/>
    </location>
</feature>
<dbReference type="InterPro" id="IPR003599">
    <property type="entry name" value="Ig_sub"/>
</dbReference>
<dbReference type="InterPro" id="IPR036179">
    <property type="entry name" value="Ig-like_dom_sf"/>
</dbReference>
<dbReference type="Pfam" id="PF07686">
    <property type="entry name" value="V-set"/>
    <property type="match status" value="1"/>
</dbReference>
<evidence type="ECO:0000256" key="8">
    <source>
        <dbReference type="ARBA" id="ARBA00023319"/>
    </source>
</evidence>
<evidence type="ECO:0000256" key="6">
    <source>
        <dbReference type="ARBA" id="ARBA00023157"/>
    </source>
</evidence>
<keyword evidence="7" id="KW-0325">Glycoprotein</keyword>
<evidence type="ECO:0000256" key="9">
    <source>
        <dbReference type="SAM" id="Phobius"/>
    </source>
</evidence>
<feature type="domain" description="Ig-like" evidence="11">
    <location>
        <begin position="319"/>
        <end position="422"/>
    </location>
</feature>
<evidence type="ECO:0000256" key="5">
    <source>
        <dbReference type="ARBA" id="ARBA00023136"/>
    </source>
</evidence>
<evidence type="ECO:0000256" key="1">
    <source>
        <dbReference type="ARBA" id="ARBA00004236"/>
    </source>
</evidence>
<name>A0AAG5D5T2_ANOAO</name>
<feature type="transmembrane region" description="Helical" evidence="9">
    <location>
        <begin position="256"/>
        <end position="277"/>
    </location>
</feature>
<dbReference type="InterPro" id="IPR013106">
    <property type="entry name" value="Ig_V-set"/>
</dbReference>
<evidence type="ECO:0000256" key="7">
    <source>
        <dbReference type="ARBA" id="ARBA00023180"/>
    </source>
</evidence>
<reference evidence="12" key="1">
    <citation type="submission" date="2024-04" db="UniProtKB">
        <authorList>
            <consortium name="EnsemblMetazoa"/>
        </authorList>
    </citation>
    <scope>IDENTIFICATION</scope>
    <source>
        <strain evidence="12">EBRO</strain>
    </source>
</reference>
<evidence type="ECO:0000256" key="3">
    <source>
        <dbReference type="ARBA" id="ARBA00022729"/>
    </source>
</evidence>
<dbReference type="Pfam" id="PF13927">
    <property type="entry name" value="Ig_3"/>
    <property type="match status" value="2"/>
</dbReference>
<dbReference type="PANTHER" id="PTHR12231:SF253">
    <property type="entry name" value="DPR-INTERACTING PROTEIN ETA, ISOFORM B-RELATED"/>
    <property type="match status" value="1"/>
</dbReference>
<dbReference type="FunFam" id="2.60.40.10:FF:000328">
    <property type="entry name" value="CLUMA_CG000981, isoform A"/>
    <property type="match status" value="1"/>
</dbReference>
<keyword evidence="9" id="KW-0812">Transmembrane</keyword>
<comment type="subcellular location">
    <subcellularLocation>
        <location evidence="1">Cell membrane</location>
    </subcellularLocation>
</comment>
<dbReference type="InterPro" id="IPR003598">
    <property type="entry name" value="Ig_sub2"/>
</dbReference>
<dbReference type="GO" id="GO:0005886">
    <property type="term" value="C:plasma membrane"/>
    <property type="evidence" value="ECO:0007669"/>
    <property type="project" value="UniProtKB-SubCell"/>
</dbReference>
<keyword evidence="6" id="KW-1015">Disulfide bond</keyword>